<gene>
    <name evidence="1" type="primary">aroK_4</name>
    <name evidence="1" type="ORF">CM83_104995</name>
</gene>
<evidence type="ECO:0000313" key="1">
    <source>
        <dbReference type="EMBL" id="JAG09625.1"/>
    </source>
</evidence>
<organism evidence="1">
    <name type="scientific">Lygus hesperus</name>
    <name type="common">Western plant bug</name>
    <dbReference type="NCBI Taxonomy" id="30085"/>
    <lineage>
        <taxon>Eukaryota</taxon>
        <taxon>Metazoa</taxon>
        <taxon>Ecdysozoa</taxon>
        <taxon>Arthropoda</taxon>
        <taxon>Hexapoda</taxon>
        <taxon>Insecta</taxon>
        <taxon>Pterygota</taxon>
        <taxon>Neoptera</taxon>
        <taxon>Paraneoptera</taxon>
        <taxon>Hemiptera</taxon>
        <taxon>Heteroptera</taxon>
        <taxon>Panheteroptera</taxon>
        <taxon>Cimicomorpha</taxon>
        <taxon>Miridae</taxon>
        <taxon>Mirini</taxon>
        <taxon>Lygus</taxon>
    </lineage>
</organism>
<accession>A0A0A9WXT2</accession>
<reference evidence="1" key="1">
    <citation type="journal article" date="2014" name="PLoS ONE">
        <title>Transcriptome-Based Identification of ABC Transporters in the Western Tarnished Plant Bug Lygus hesperus.</title>
        <authorList>
            <person name="Hull J.J."/>
            <person name="Chaney K."/>
            <person name="Geib S.M."/>
            <person name="Fabrick J.A."/>
            <person name="Brent C.S."/>
            <person name="Walsh D."/>
            <person name="Lavine L.C."/>
        </authorList>
    </citation>
    <scope>NUCLEOTIDE SEQUENCE</scope>
</reference>
<dbReference type="EMBL" id="GBHO01033979">
    <property type="protein sequence ID" value="JAG09625.1"/>
    <property type="molecule type" value="Transcribed_RNA"/>
</dbReference>
<keyword evidence="1" id="KW-0418">Kinase</keyword>
<sequence length="101" mass="11416">FSIDLNRVKIKGFIDVFDSTGHLRQGQLNVSLSGRGHFLAIIEKSSCLAVFKVPVVTLNDPKYRGQEPMVHGDLSEQLTSEMRKEVKKVIDQHLNRVTIKL</sequence>
<feature type="non-terminal residue" evidence="1">
    <location>
        <position position="1"/>
    </location>
</feature>
<keyword evidence="1" id="KW-0808">Transferase</keyword>
<feature type="non-terminal residue" evidence="1">
    <location>
        <position position="101"/>
    </location>
</feature>
<proteinExistence type="predicted"/>
<protein>
    <submittedName>
        <fullName evidence="1">Shikimate kinase</fullName>
    </submittedName>
</protein>
<name>A0A0A9WXT2_LYGHE</name>
<dbReference type="AlphaFoldDB" id="A0A0A9WXT2"/>
<dbReference type="GO" id="GO:0016301">
    <property type="term" value="F:kinase activity"/>
    <property type="evidence" value="ECO:0007669"/>
    <property type="project" value="UniProtKB-KW"/>
</dbReference>
<reference evidence="1" key="2">
    <citation type="submission" date="2014-07" db="EMBL/GenBank/DDBJ databases">
        <authorList>
            <person name="Hull J."/>
        </authorList>
    </citation>
    <scope>NUCLEOTIDE SEQUENCE</scope>
</reference>